<dbReference type="STRING" id="75743.A0A401PS10"/>
<dbReference type="GO" id="GO:0141039">
    <property type="term" value="F:phosphatidylinositol 3-kinase inhibitor activity"/>
    <property type="evidence" value="ECO:0007669"/>
    <property type="project" value="InterPro"/>
</dbReference>
<evidence type="ECO:0000313" key="8">
    <source>
        <dbReference type="EMBL" id="GCB75887.1"/>
    </source>
</evidence>
<keyword evidence="9" id="KW-1185">Reference proteome</keyword>
<dbReference type="PANTHER" id="PTHR13083">
    <property type="entry name" value="WD REPEAT-CONTAINING PROTEIN 91"/>
    <property type="match status" value="1"/>
</dbReference>
<name>A0A401PS10_SCYTO</name>
<organism evidence="8 9">
    <name type="scientific">Scyliorhinus torazame</name>
    <name type="common">Cloudy catshark</name>
    <name type="synonym">Catulus torazame</name>
    <dbReference type="NCBI Taxonomy" id="75743"/>
    <lineage>
        <taxon>Eukaryota</taxon>
        <taxon>Metazoa</taxon>
        <taxon>Chordata</taxon>
        <taxon>Craniata</taxon>
        <taxon>Vertebrata</taxon>
        <taxon>Chondrichthyes</taxon>
        <taxon>Elasmobranchii</taxon>
        <taxon>Galeomorphii</taxon>
        <taxon>Galeoidea</taxon>
        <taxon>Carcharhiniformes</taxon>
        <taxon>Scyliorhinidae</taxon>
        <taxon>Scyliorhinus</taxon>
    </lineage>
</organism>
<comment type="similarity">
    <text evidence="3">Belongs to the WD repeat WDR91 family.</text>
</comment>
<feature type="region of interest" description="Disordered" evidence="6">
    <location>
        <begin position="265"/>
        <end position="384"/>
    </location>
</feature>
<sequence length="523" mass="60065">MASAVERMDELVREYLLFRELSSTLKTFDTEIKTDKEKGFRVDKIVEQLQHLIQSYDLNGLREYWGYLDQRLFSRLEDAYRHTVNKLKTSLYRYYLVHTIQSNKIDKAQEFFQKQALELQNQPEWKEWFILPFIPNPDQNLVFATYFSKQWAETFLVSLHNFLSVLFQCMPVPVLLNFDAEVQRCSQLQEENDVLKQKLFALQAQARMKKEEELIHHKLPPYIQNMDRLGDSELDMMSSQRASSLASSQTKTGSFLSLLLLQSKKPPGKGPVHSGSLQFSQSPVSSGKRESPNNQTTKSKESSASKEGKVLVSTAADPSTVQQRPRKVQDHERDPNLVQHRQRKVLDHEKERKELLSKHAAQSLEKKTESGSAEMDSLSSPEMVVDQLDSPTKLAKLSLERGSEQPFIVLSQEEYAEHHSSIMYCGVDCSGRRVASLDVDGVVKVWAFNPTMQTKATIMSKSQLLSLEWATKPDRLLLLGSGVGTVRLYDTEAKKSLYELTIDESYPRVARYLYDTATRFKFK</sequence>
<protein>
    <recommendedName>
        <fullName evidence="7">ARMC9 CTLH-like domain-containing protein</fullName>
    </recommendedName>
</protein>
<dbReference type="GO" id="GO:0045022">
    <property type="term" value="P:early endosome to late endosome transport"/>
    <property type="evidence" value="ECO:0007669"/>
    <property type="project" value="InterPro"/>
</dbReference>
<feature type="compositionally biased region" description="Basic and acidic residues" evidence="6">
    <location>
        <begin position="298"/>
        <end position="309"/>
    </location>
</feature>
<evidence type="ECO:0000256" key="5">
    <source>
        <dbReference type="SAM" id="Coils"/>
    </source>
</evidence>
<dbReference type="GO" id="GO:0031902">
    <property type="term" value="C:late endosome membrane"/>
    <property type="evidence" value="ECO:0007669"/>
    <property type="project" value="TreeGrafter"/>
</dbReference>
<feature type="compositionally biased region" description="Basic and acidic residues" evidence="6">
    <location>
        <begin position="344"/>
        <end position="357"/>
    </location>
</feature>
<dbReference type="GO" id="GO:0031901">
    <property type="term" value="C:early endosome membrane"/>
    <property type="evidence" value="ECO:0007669"/>
    <property type="project" value="TreeGrafter"/>
</dbReference>
<dbReference type="Gene3D" id="2.130.10.10">
    <property type="entry name" value="YVTN repeat-like/Quinoprotein amine dehydrogenase"/>
    <property type="match status" value="1"/>
</dbReference>
<feature type="compositionally biased region" description="Polar residues" evidence="6">
    <location>
        <begin position="275"/>
        <end position="285"/>
    </location>
</feature>
<dbReference type="GO" id="GO:0051898">
    <property type="term" value="P:negative regulation of phosphatidylinositol 3-kinase/protein kinase B signal transduction"/>
    <property type="evidence" value="ECO:0007669"/>
    <property type="project" value="InterPro"/>
</dbReference>
<dbReference type="OrthoDB" id="193023at2759"/>
<dbReference type="InterPro" id="IPR039724">
    <property type="entry name" value="WDR91"/>
</dbReference>
<dbReference type="OMA" id="ESANICR"/>
<dbReference type="Proteomes" id="UP000288216">
    <property type="component" value="Unassembled WGS sequence"/>
</dbReference>
<feature type="coiled-coil region" evidence="5">
    <location>
        <begin position="178"/>
        <end position="212"/>
    </location>
</feature>
<keyword evidence="5" id="KW-0175">Coiled coil</keyword>
<dbReference type="SUPFAM" id="SSF50978">
    <property type="entry name" value="WD40 repeat-like"/>
    <property type="match status" value="1"/>
</dbReference>
<proteinExistence type="inferred from homology"/>
<evidence type="ECO:0000256" key="2">
    <source>
        <dbReference type="ARBA" id="ARBA00004603"/>
    </source>
</evidence>
<dbReference type="InterPro" id="IPR036322">
    <property type="entry name" value="WD40_repeat_dom_sf"/>
</dbReference>
<comment type="caution">
    <text evidence="8">The sequence shown here is derived from an EMBL/GenBank/DDBJ whole genome shotgun (WGS) entry which is preliminary data.</text>
</comment>
<evidence type="ECO:0000256" key="1">
    <source>
        <dbReference type="ARBA" id="ARBA00004412"/>
    </source>
</evidence>
<dbReference type="InterPro" id="IPR015943">
    <property type="entry name" value="WD40/YVTN_repeat-like_dom_sf"/>
</dbReference>
<evidence type="ECO:0000313" key="9">
    <source>
        <dbReference type="Proteomes" id="UP000288216"/>
    </source>
</evidence>
<dbReference type="InterPro" id="IPR056327">
    <property type="entry name" value="ARMC9_CTLH-like_dom"/>
</dbReference>
<dbReference type="Pfam" id="PF23138">
    <property type="entry name" value="CTLH_Armc9"/>
    <property type="match status" value="1"/>
</dbReference>
<evidence type="ECO:0000256" key="4">
    <source>
        <dbReference type="ARBA" id="ARBA00022753"/>
    </source>
</evidence>
<gene>
    <name evidence="8" type="ORF">scyTo_0019819</name>
</gene>
<dbReference type="EMBL" id="BFAA01015155">
    <property type="protein sequence ID" value="GCB75887.1"/>
    <property type="molecule type" value="Genomic_DNA"/>
</dbReference>
<dbReference type="PANTHER" id="PTHR13083:SF3">
    <property type="entry name" value="WD REPEAT-CONTAINING PROTEIN 91"/>
    <property type="match status" value="1"/>
</dbReference>
<keyword evidence="4" id="KW-0967">Endosome</keyword>
<evidence type="ECO:0000259" key="7">
    <source>
        <dbReference type="Pfam" id="PF23138"/>
    </source>
</evidence>
<comment type="subcellular location">
    <subcellularLocation>
        <location evidence="1">Early endosome</location>
    </subcellularLocation>
    <subcellularLocation>
        <location evidence="2">Late endosome</location>
    </subcellularLocation>
</comment>
<dbReference type="AlphaFoldDB" id="A0A401PS10"/>
<accession>A0A401PS10</accession>
<evidence type="ECO:0000256" key="6">
    <source>
        <dbReference type="SAM" id="MobiDB-lite"/>
    </source>
</evidence>
<reference evidence="8 9" key="1">
    <citation type="journal article" date="2018" name="Nat. Ecol. Evol.">
        <title>Shark genomes provide insights into elasmobranch evolution and the origin of vertebrates.</title>
        <authorList>
            <person name="Hara Y"/>
            <person name="Yamaguchi K"/>
            <person name="Onimaru K"/>
            <person name="Kadota M"/>
            <person name="Koyanagi M"/>
            <person name="Keeley SD"/>
            <person name="Tatsumi K"/>
            <person name="Tanaka K"/>
            <person name="Motone F"/>
            <person name="Kageyama Y"/>
            <person name="Nozu R"/>
            <person name="Adachi N"/>
            <person name="Nishimura O"/>
            <person name="Nakagawa R"/>
            <person name="Tanegashima C"/>
            <person name="Kiyatake I"/>
            <person name="Matsumoto R"/>
            <person name="Murakumo K"/>
            <person name="Nishida K"/>
            <person name="Terakita A"/>
            <person name="Kuratani S"/>
            <person name="Sato K"/>
            <person name="Hyodo S Kuraku.S."/>
        </authorList>
    </citation>
    <scope>NUCLEOTIDE SEQUENCE [LARGE SCALE GENOMIC DNA]</scope>
</reference>
<evidence type="ECO:0000256" key="3">
    <source>
        <dbReference type="ARBA" id="ARBA00006128"/>
    </source>
</evidence>
<feature type="domain" description="ARMC9 CTLH-like" evidence="7">
    <location>
        <begin position="47"/>
        <end position="169"/>
    </location>
</feature>